<dbReference type="Proteomes" id="UP001144050">
    <property type="component" value="Unassembled WGS sequence"/>
</dbReference>
<dbReference type="InterPro" id="IPR025391">
    <property type="entry name" value="DUF4123"/>
</dbReference>
<evidence type="ECO:0000259" key="1">
    <source>
        <dbReference type="Pfam" id="PF13503"/>
    </source>
</evidence>
<dbReference type="RefSeq" id="WP_271657261.1">
    <property type="nucleotide sequence ID" value="NZ_JAIVFG010000058.1"/>
</dbReference>
<dbReference type="AlphaFoldDB" id="A0AAW5ZUL6"/>
<protein>
    <submittedName>
        <fullName evidence="2">DUF4123 domain-containing protein</fullName>
    </submittedName>
</protein>
<feature type="domain" description="DUF4123" evidence="1">
    <location>
        <begin position="40"/>
        <end position="163"/>
    </location>
</feature>
<reference evidence="2" key="1">
    <citation type="submission" date="2021-09" db="EMBL/GenBank/DDBJ databases">
        <title>Genomic analysis of Ralstonia spp.</title>
        <authorList>
            <person name="Aburjaile F."/>
            <person name="Ariute J.C."/>
            <person name="Pais A.K.L."/>
            <person name="Albuquerque G.M.R."/>
            <person name="Silva A.M.F."/>
            <person name="Brenig B."/>
            <person name="Azevedo V."/>
            <person name="Matiuzzi M."/>
            <person name="Ramos R."/>
            <person name="Goes-Neto A."/>
            <person name="Soares S."/>
            <person name="Iseppon A.M.B."/>
            <person name="Souza E."/>
            <person name="Gama M."/>
        </authorList>
    </citation>
    <scope>NUCLEOTIDE SEQUENCE</scope>
    <source>
        <strain evidence="2">CCRMRs91</strain>
    </source>
</reference>
<dbReference type="EMBL" id="JAIVFG010000058">
    <property type="protein sequence ID" value="MDB0573611.1"/>
    <property type="molecule type" value="Genomic_DNA"/>
</dbReference>
<gene>
    <name evidence="2" type="ORF">LBW59_22950</name>
</gene>
<proteinExistence type="predicted"/>
<dbReference type="Pfam" id="PF13503">
    <property type="entry name" value="DUF4123"/>
    <property type="match status" value="1"/>
</dbReference>
<sequence>MATRFQIRDPRHKTPAWVDAYPQDAADQLLAALPADGVHALVDNAYDTDLARRCRRGFPTLPLQSIYAGRYEGPGLDDIAPTLVRLPDGPAERRAFLAFLLNETSGKPMLSFLQASAPAADPLTHLRNRMEAEDHEGTAFVIRVADTNALDAVLEVFDDEQRRRLLANVQWWYFRRDGRLQCAGHATGEHDDAESTPFRCTAAQMQKLDALARPGAMLGFIQTVPQWLGHLVGKPSQAYACIQTVLASVDSQAPTHDAAVVRLVAVALYEAGLLQAPPQLANP</sequence>
<name>A0AAW5ZUL6_RALSL</name>
<accession>A0AAW5ZUL6</accession>
<comment type="caution">
    <text evidence="2">The sequence shown here is derived from an EMBL/GenBank/DDBJ whole genome shotgun (WGS) entry which is preliminary data.</text>
</comment>
<evidence type="ECO:0000313" key="2">
    <source>
        <dbReference type="EMBL" id="MDB0573611.1"/>
    </source>
</evidence>
<organism evidence="2 3">
    <name type="scientific">Ralstonia solanacearum</name>
    <name type="common">Pseudomonas solanacearum</name>
    <dbReference type="NCBI Taxonomy" id="305"/>
    <lineage>
        <taxon>Bacteria</taxon>
        <taxon>Pseudomonadati</taxon>
        <taxon>Pseudomonadota</taxon>
        <taxon>Betaproteobacteria</taxon>
        <taxon>Burkholderiales</taxon>
        <taxon>Burkholderiaceae</taxon>
        <taxon>Ralstonia</taxon>
        <taxon>Ralstonia solanacearum species complex</taxon>
    </lineage>
</organism>
<evidence type="ECO:0000313" key="3">
    <source>
        <dbReference type="Proteomes" id="UP001144050"/>
    </source>
</evidence>